<evidence type="ECO:0000313" key="1">
    <source>
        <dbReference type="EMBL" id="ESP05859.1"/>
    </source>
</evidence>
<accession>A0A7U9IT79</accession>
<gene>
    <name evidence="1" type="ORF">G711_05208</name>
</gene>
<comment type="caution">
    <text evidence="1">The sequence shown here is derived from an EMBL/GenBank/DDBJ whole genome shotgun (WGS) entry which is preliminary data.</text>
</comment>
<protein>
    <submittedName>
        <fullName evidence="1">Uncharacterized protein</fullName>
    </submittedName>
</protein>
<organism evidence="1 2">
    <name type="scientific">Escherichia coli HVH 36</name>
    <name type="common">4-5675286</name>
    <dbReference type="NCBI Taxonomy" id="1280986"/>
    <lineage>
        <taxon>Bacteria</taxon>
        <taxon>Pseudomonadati</taxon>
        <taxon>Pseudomonadota</taxon>
        <taxon>Gammaproteobacteria</taxon>
        <taxon>Enterobacterales</taxon>
        <taxon>Enterobacteriaceae</taxon>
        <taxon>Escherichia</taxon>
    </lineage>
</organism>
<proteinExistence type="predicted"/>
<dbReference type="EMBL" id="AYLQ01000059">
    <property type="protein sequence ID" value="ESP05859.1"/>
    <property type="molecule type" value="Genomic_DNA"/>
</dbReference>
<dbReference type="Proteomes" id="UP000017766">
    <property type="component" value="Unassembled WGS sequence"/>
</dbReference>
<sequence length="71" mass="8246">MEICTNCLNTRVEFGVYENRPCSVCGARQHEEVAVEDWQVVSTWPDFTLEADCNSGRYRRVYRDGRIEVEG</sequence>
<name>A0A7U9IT79_ECOLX</name>
<dbReference type="AlphaFoldDB" id="A0A7U9IT79"/>
<evidence type="ECO:0000313" key="2">
    <source>
        <dbReference type="Proteomes" id="UP000017766"/>
    </source>
</evidence>
<reference evidence="1 2" key="1">
    <citation type="submission" date="2013-08" db="EMBL/GenBank/DDBJ databases">
        <title>The Genome Sequence of Escherichia coli HVH 36 (4-5675286).</title>
        <authorList>
            <consortium name="The Broad Institute Genome Sequencing Platform"/>
            <consortium name="The Broad Institute Genome Sequencing Center for Infectious Disease"/>
            <person name="Feldgarden M."/>
            <person name="Frimodt-Moller N."/>
            <person name="Leihof R.F."/>
            <person name="Rasmussen L."/>
            <person name="Young S.K."/>
            <person name="Zeng Q."/>
            <person name="Gargeya S."/>
            <person name="Fitzgerald M."/>
            <person name="Abouelleil A."/>
            <person name="Alvarado L."/>
            <person name="Berlin A.M."/>
            <person name="Chapman S.B."/>
            <person name="Gainer-Dewar J."/>
            <person name="Goldberg J."/>
            <person name="Gnerre S."/>
            <person name="Griggs A."/>
            <person name="Gujja S."/>
            <person name="Hansen M."/>
            <person name="Howarth C."/>
            <person name="Imamovic A."/>
            <person name="Ireland A."/>
            <person name="Larimer J."/>
            <person name="McCowan C."/>
            <person name="Murphy C."/>
            <person name="Pearson M."/>
            <person name="Poon T."/>
            <person name="Priest M."/>
            <person name="Roberts A."/>
            <person name="Saif S."/>
            <person name="Shea T."/>
            <person name="Sykes S."/>
            <person name="Wortman J."/>
            <person name="Nusbaum C."/>
            <person name="Birren B."/>
        </authorList>
    </citation>
    <scope>NUCLEOTIDE SEQUENCE [LARGE SCALE GENOMIC DNA]</scope>
    <source>
        <strain evidence="2">HVH 36 (4-5675286)</strain>
    </source>
</reference>